<name>A0ACB9EFP1_ARCLA</name>
<reference evidence="2" key="1">
    <citation type="journal article" date="2022" name="Mol. Ecol. Resour.">
        <title>The genomes of chicory, endive, great burdock and yacon provide insights into Asteraceae palaeo-polyploidization history and plant inulin production.</title>
        <authorList>
            <person name="Fan W."/>
            <person name="Wang S."/>
            <person name="Wang H."/>
            <person name="Wang A."/>
            <person name="Jiang F."/>
            <person name="Liu H."/>
            <person name="Zhao H."/>
            <person name="Xu D."/>
            <person name="Zhang Y."/>
        </authorList>
    </citation>
    <scope>NUCLEOTIDE SEQUENCE [LARGE SCALE GENOMIC DNA]</scope>
    <source>
        <strain evidence="2">cv. Niubang</strain>
    </source>
</reference>
<accession>A0ACB9EFP1</accession>
<evidence type="ECO:0000313" key="2">
    <source>
        <dbReference type="Proteomes" id="UP001055879"/>
    </source>
</evidence>
<organism evidence="1 2">
    <name type="scientific">Arctium lappa</name>
    <name type="common">Greater burdock</name>
    <name type="synonym">Lappa major</name>
    <dbReference type="NCBI Taxonomy" id="4217"/>
    <lineage>
        <taxon>Eukaryota</taxon>
        <taxon>Viridiplantae</taxon>
        <taxon>Streptophyta</taxon>
        <taxon>Embryophyta</taxon>
        <taxon>Tracheophyta</taxon>
        <taxon>Spermatophyta</taxon>
        <taxon>Magnoliopsida</taxon>
        <taxon>eudicotyledons</taxon>
        <taxon>Gunneridae</taxon>
        <taxon>Pentapetalae</taxon>
        <taxon>asterids</taxon>
        <taxon>campanulids</taxon>
        <taxon>Asterales</taxon>
        <taxon>Asteraceae</taxon>
        <taxon>Carduoideae</taxon>
        <taxon>Cardueae</taxon>
        <taxon>Arctiinae</taxon>
        <taxon>Arctium</taxon>
    </lineage>
</organism>
<dbReference type="EMBL" id="CM042048">
    <property type="protein sequence ID" value="KAI3757759.1"/>
    <property type="molecule type" value="Genomic_DNA"/>
</dbReference>
<dbReference type="Proteomes" id="UP001055879">
    <property type="component" value="Linkage Group LG02"/>
</dbReference>
<gene>
    <name evidence="1" type="ORF">L6452_05302</name>
</gene>
<protein>
    <submittedName>
        <fullName evidence="1">Uncharacterized protein</fullName>
    </submittedName>
</protein>
<keyword evidence="2" id="KW-1185">Reference proteome</keyword>
<reference evidence="1 2" key="2">
    <citation type="journal article" date="2022" name="Mol. Ecol. Resour.">
        <title>The genomes of chicory, endive, great burdock and yacon provide insights into Asteraceae paleo-polyploidization history and plant inulin production.</title>
        <authorList>
            <person name="Fan W."/>
            <person name="Wang S."/>
            <person name="Wang H."/>
            <person name="Wang A."/>
            <person name="Jiang F."/>
            <person name="Liu H."/>
            <person name="Zhao H."/>
            <person name="Xu D."/>
            <person name="Zhang Y."/>
        </authorList>
    </citation>
    <scope>NUCLEOTIDE SEQUENCE [LARGE SCALE GENOMIC DNA]</scope>
    <source>
        <strain evidence="2">cv. Niubang</strain>
    </source>
</reference>
<proteinExistence type="predicted"/>
<comment type="caution">
    <text evidence="1">The sequence shown here is derived from an EMBL/GenBank/DDBJ whole genome shotgun (WGS) entry which is preliminary data.</text>
</comment>
<sequence length="97" mass="11017">MGSEHMRNLRLLKIEKSPAAEDLRSAPSWPNGVDQVGMLGFRLRSLSSIRFERYTSSLFSSANLRLHRTFNMEAVNTPTMEAVNTSPESWCESGDRR</sequence>
<evidence type="ECO:0000313" key="1">
    <source>
        <dbReference type="EMBL" id="KAI3757759.1"/>
    </source>
</evidence>